<protein>
    <submittedName>
        <fullName evidence="1">Uncharacterized protein</fullName>
    </submittedName>
</protein>
<keyword evidence="2" id="KW-1185">Reference proteome</keyword>
<dbReference type="EMBL" id="CM056815">
    <property type="protein sequence ID" value="KAJ8629466.1"/>
    <property type="molecule type" value="Genomic_DNA"/>
</dbReference>
<reference evidence="1 2" key="1">
    <citation type="journal article" date="2022" name="Hortic Res">
        <title>A haplotype resolved chromosomal level avocado genome allows analysis of novel avocado genes.</title>
        <authorList>
            <person name="Nath O."/>
            <person name="Fletcher S.J."/>
            <person name="Hayward A."/>
            <person name="Shaw L.M."/>
            <person name="Masouleh A.K."/>
            <person name="Furtado A."/>
            <person name="Henry R.J."/>
            <person name="Mitter N."/>
        </authorList>
    </citation>
    <scope>NUCLEOTIDE SEQUENCE [LARGE SCALE GENOMIC DNA]</scope>
    <source>
        <strain evidence="2">cv. Hass</strain>
    </source>
</reference>
<gene>
    <name evidence="1" type="ORF">MRB53_022789</name>
</gene>
<organism evidence="1 2">
    <name type="scientific">Persea americana</name>
    <name type="common">Avocado</name>
    <dbReference type="NCBI Taxonomy" id="3435"/>
    <lineage>
        <taxon>Eukaryota</taxon>
        <taxon>Viridiplantae</taxon>
        <taxon>Streptophyta</taxon>
        <taxon>Embryophyta</taxon>
        <taxon>Tracheophyta</taxon>
        <taxon>Spermatophyta</taxon>
        <taxon>Magnoliopsida</taxon>
        <taxon>Magnoliidae</taxon>
        <taxon>Laurales</taxon>
        <taxon>Lauraceae</taxon>
        <taxon>Persea</taxon>
    </lineage>
</organism>
<evidence type="ECO:0000313" key="2">
    <source>
        <dbReference type="Proteomes" id="UP001234297"/>
    </source>
</evidence>
<evidence type="ECO:0000313" key="1">
    <source>
        <dbReference type="EMBL" id="KAJ8629466.1"/>
    </source>
</evidence>
<dbReference type="Proteomes" id="UP001234297">
    <property type="component" value="Chromosome 7"/>
</dbReference>
<accession>A0ACC2L8C5</accession>
<proteinExistence type="predicted"/>
<comment type="caution">
    <text evidence="1">The sequence shown here is derived from an EMBL/GenBank/DDBJ whole genome shotgun (WGS) entry which is preliminary data.</text>
</comment>
<name>A0ACC2L8C5_PERAE</name>
<sequence length="86" mass="9892">MDLARKYEFGKMLVIGSESPDKVKGLWLFRGKEIPPSVLDECYDMELYERLKVDTSDEAQKERVNAMIGDQEPFEGEALLDAKCFK</sequence>